<name>A0AAN7HAF8_9PEZI</name>
<dbReference type="Pfam" id="PF25542">
    <property type="entry name" value="zf-CCCH_12"/>
    <property type="match status" value="1"/>
</dbReference>
<feature type="zinc finger region" description="C3H1-type" evidence="1">
    <location>
        <begin position="419"/>
        <end position="447"/>
    </location>
</feature>
<comment type="caution">
    <text evidence="5">The sequence shown here is derived from an EMBL/GenBank/DDBJ whole genome shotgun (WGS) entry which is preliminary data.</text>
</comment>
<dbReference type="GO" id="GO:0008270">
    <property type="term" value="F:zinc ion binding"/>
    <property type="evidence" value="ECO:0007669"/>
    <property type="project" value="UniProtKB-KW"/>
</dbReference>
<proteinExistence type="predicted"/>
<dbReference type="Pfam" id="PF25540">
    <property type="entry name" value="DUF7923"/>
    <property type="match status" value="1"/>
</dbReference>
<dbReference type="Proteomes" id="UP001303760">
    <property type="component" value="Unassembled WGS sequence"/>
</dbReference>
<keyword evidence="1" id="KW-0479">Metal-binding</keyword>
<keyword evidence="2" id="KW-0175">Coiled coil</keyword>
<keyword evidence="6" id="KW-1185">Reference proteome</keyword>
<reference evidence="5" key="1">
    <citation type="journal article" date="2023" name="Mol. Phylogenet. Evol.">
        <title>Genome-scale phylogeny and comparative genomics of the fungal order Sordariales.</title>
        <authorList>
            <person name="Hensen N."/>
            <person name="Bonometti L."/>
            <person name="Westerberg I."/>
            <person name="Brannstrom I.O."/>
            <person name="Guillou S."/>
            <person name="Cros-Aarteil S."/>
            <person name="Calhoun S."/>
            <person name="Haridas S."/>
            <person name="Kuo A."/>
            <person name="Mondo S."/>
            <person name="Pangilinan J."/>
            <person name="Riley R."/>
            <person name="LaButti K."/>
            <person name="Andreopoulos B."/>
            <person name="Lipzen A."/>
            <person name="Chen C."/>
            <person name="Yan M."/>
            <person name="Daum C."/>
            <person name="Ng V."/>
            <person name="Clum A."/>
            <person name="Steindorff A."/>
            <person name="Ohm R.A."/>
            <person name="Martin F."/>
            <person name="Silar P."/>
            <person name="Natvig D.O."/>
            <person name="Lalanne C."/>
            <person name="Gautier V."/>
            <person name="Ament-Velasquez S.L."/>
            <person name="Kruys A."/>
            <person name="Hutchinson M.I."/>
            <person name="Powell A.J."/>
            <person name="Barry K."/>
            <person name="Miller A.N."/>
            <person name="Grigoriev I.V."/>
            <person name="Debuchy R."/>
            <person name="Gladieux P."/>
            <person name="Hiltunen Thoren M."/>
            <person name="Johannesson H."/>
        </authorList>
    </citation>
    <scope>NUCLEOTIDE SEQUENCE</scope>
    <source>
        <strain evidence="5">CBS 532.94</strain>
    </source>
</reference>
<dbReference type="EMBL" id="MU860128">
    <property type="protein sequence ID" value="KAK4237662.1"/>
    <property type="molecule type" value="Genomic_DNA"/>
</dbReference>
<feature type="region of interest" description="Disordered" evidence="3">
    <location>
        <begin position="313"/>
        <end position="350"/>
    </location>
</feature>
<evidence type="ECO:0000256" key="3">
    <source>
        <dbReference type="SAM" id="MobiDB-lite"/>
    </source>
</evidence>
<feature type="coiled-coil region" evidence="2">
    <location>
        <begin position="76"/>
        <end position="117"/>
    </location>
</feature>
<evidence type="ECO:0000313" key="5">
    <source>
        <dbReference type="EMBL" id="KAK4237662.1"/>
    </source>
</evidence>
<keyword evidence="1" id="KW-0862">Zinc</keyword>
<feature type="compositionally biased region" description="Low complexity" evidence="3">
    <location>
        <begin position="326"/>
        <end position="345"/>
    </location>
</feature>
<dbReference type="PANTHER" id="PTHR37543">
    <property type="entry name" value="CCCH ZINC FINGER DNA BINDING PROTEIN (AFU_ORTHOLOGUE AFUA_5G12760)"/>
    <property type="match status" value="1"/>
</dbReference>
<keyword evidence="1" id="KW-0863">Zinc-finger</keyword>
<dbReference type="Gene3D" id="4.10.1000.10">
    <property type="entry name" value="Zinc finger, CCCH-type"/>
    <property type="match status" value="1"/>
</dbReference>
<dbReference type="PANTHER" id="PTHR37543:SF1">
    <property type="entry name" value="CCCH ZINC FINGER DNA BINDING PROTEIN (AFU_ORTHOLOGUE AFUA_5G12760)"/>
    <property type="match status" value="1"/>
</dbReference>
<organism evidence="5 6">
    <name type="scientific">Achaetomium macrosporum</name>
    <dbReference type="NCBI Taxonomy" id="79813"/>
    <lineage>
        <taxon>Eukaryota</taxon>
        <taxon>Fungi</taxon>
        <taxon>Dikarya</taxon>
        <taxon>Ascomycota</taxon>
        <taxon>Pezizomycotina</taxon>
        <taxon>Sordariomycetes</taxon>
        <taxon>Sordariomycetidae</taxon>
        <taxon>Sordariales</taxon>
        <taxon>Chaetomiaceae</taxon>
        <taxon>Achaetomium</taxon>
    </lineage>
</organism>
<dbReference type="InterPro" id="IPR057654">
    <property type="entry name" value="Znf-CCCH_tandem"/>
</dbReference>
<evidence type="ECO:0000313" key="6">
    <source>
        <dbReference type="Proteomes" id="UP001303760"/>
    </source>
</evidence>
<protein>
    <recommendedName>
        <fullName evidence="4">C3H1-type domain-containing protein</fullName>
    </recommendedName>
</protein>
<evidence type="ECO:0000256" key="1">
    <source>
        <dbReference type="PROSITE-ProRule" id="PRU00723"/>
    </source>
</evidence>
<evidence type="ECO:0000256" key="2">
    <source>
        <dbReference type="SAM" id="Coils"/>
    </source>
</evidence>
<reference evidence="5" key="2">
    <citation type="submission" date="2023-05" db="EMBL/GenBank/DDBJ databases">
        <authorList>
            <consortium name="Lawrence Berkeley National Laboratory"/>
            <person name="Steindorff A."/>
            <person name="Hensen N."/>
            <person name="Bonometti L."/>
            <person name="Westerberg I."/>
            <person name="Brannstrom I.O."/>
            <person name="Guillou S."/>
            <person name="Cros-Aarteil S."/>
            <person name="Calhoun S."/>
            <person name="Haridas S."/>
            <person name="Kuo A."/>
            <person name="Mondo S."/>
            <person name="Pangilinan J."/>
            <person name="Riley R."/>
            <person name="Labutti K."/>
            <person name="Andreopoulos B."/>
            <person name="Lipzen A."/>
            <person name="Chen C."/>
            <person name="Yanf M."/>
            <person name="Daum C."/>
            <person name="Ng V."/>
            <person name="Clum A."/>
            <person name="Ohm R."/>
            <person name="Martin F."/>
            <person name="Silar P."/>
            <person name="Natvig D."/>
            <person name="Lalanne C."/>
            <person name="Gautier V."/>
            <person name="Ament-Velasquez S.L."/>
            <person name="Kruys A."/>
            <person name="Hutchinson M.I."/>
            <person name="Powell A.J."/>
            <person name="Barry K."/>
            <person name="Miller A.N."/>
            <person name="Grigoriev I.V."/>
            <person name="Debuchy R."/>
            <person name="Gladieux P."/>
            <person name="Thoren M.H."/>
            <person name="Johannesson H."/>
        </authorList>
    </citation>
    <scope>NUCLEOTIDE SEQUENCE</scope>
    <source>
        <strain evidence="5">CBS 532.94</strain>
    </source>
</reference>
<sequence>MDGLLNGQAVSPTAALPLSSSMTDFVRRYQSLSAHRDSQEELIKPCCHHFIPSLTFGPQDLIVYSETMESSLRAENTSLMSRLRDAELDLEDATRSRRELQQQIQQLEAYSEAVLQDRSLKNSNPYVTVLIDGDCLLFKEALIGQGIEGGKKAAYTLRAAILEQCGSHAGSVEVIAKVYANLTGLARAMRRDGCLSSESDLKDFSLGFTQAKASFDFVDVGHGKERADNKIMERTKWHLRNSNCKQVILGISHDAGYAPFLDELFQDPSLRIRVTVLEGYPTVRELVATGVNILNLNDRLFRSEKLVDRAPLESCLPPAPSEVKGTTASVTSASISTPSRSVASPPMQAPATTYARAIKNATPPPQITLPIQPKPAAAQARPSQQPQSKPTTGWNPGPRGLDPPLQVSQAALDAVKKRRDNNKLCNNHYLRGPCTKGDACMFEHRYKPTKEELVAIAFLTRLNPCSKGQECEVVDCIYGHHCPSVRDGACTHPFCKFAKEDHPPGTRLRVLRS</sequence>
<dbReference type="Pfam" id="PF25543">
    <property type="entry name" value="zf-CCCH_tandem"/>
    <property type="match status" value="1"/>
</dbReference>
<feature type="region of interest" description="Disordered" evidence="3">
    <location>
        <begin position="362"/>
        <end position="405"/>
    </location>
</feature>
<feature type="compositionally biased region" description="Low complexity" evidence="3">
    <location>
        <begin position="368"/>
        <end position="390"/>
    </location>
</feature>
<accession>A0AAN7HAF8</accession>
<gene>
    <name evidence="5" type="ORF">C8A03DRAFT_15826</name>
</gene>
<evidence type="ECO:0000259" key="4">
    <source>
        <dbReference type="PROSITE" id="PS50103"/>
    </source>
</evidence>
<dbReference type="InterPro" id="IPR000571">
    <property type="entry name" value="Znf_CCCH"/>
</dbReference>
<dbReference type="PROSITE" id="PS50103">
    <property type="entry name" value="ZF_C3H1"/>
    <property type="match status" value="1"/>
</dbReference>
<dbReference type="AlphaFoldDB" id="A0AAN7HAF8"/>
<dbReference type="InterPro" id="IPR057683">
    <property type="entry name" value="DUF7923"/>
</dbReference>
<feature type="domain" description="C3H1-type" evidence="4">
    <location>
        <begin position="419"/>
        <end position="447"/>
    </location>
</feature>